<dbReference type="AlphaFoldDB" id="A0A315XUZ5"/>
<sequence length="234" mass="24645">MKNNFLRGMSHGIPICLGYLSVSFGFGILAVSKAGLSVFQASIISASNLTSAGQKAGIDVIAAGGTIIEMILLQLTINIRYSLMALSLSQKLDKRFTTPHRLMASYGITDEIFAVCSAQKTPLTPAYMYGMILIAAVGWVTGTALGAAAGELLPLSVSKAMEIVLYGMFIAIIIPPAKKQHSVLFVIAMAAALSVVFRYCLPMVSDGFAIIISAVAASAAAAFIFPVKDEEAEE</sequence>
<dbReference type="STRING" id="1265.SAMN02910280_2169"/>
<feature type="transmembrane region" description="Helical" evidence="8">
    <location>
        <begin position="12"/>
        <end position="36"/>
    </location>
</feature>
<gene>
    <name evidence="9" type="ORF">IE37_02958</name>
</gene>
<accession>A0A315XUZ5</accession>
<evidence type="ECO:0000256" key="6">
    <source>
        <dbReference type="ARBA" id="ARBA00022989"/>
    </source>
</evidence>
<name>A0A315XUZ5_RUMFL</name>
<keyword evidence="3" id="KW-0813">Transport</keyword>
<dbReference type="Proteomes" id="UP000245720">
    <property type="component" value="Unassembled WGS sequence"/>
</dbReference>
<keyword evidence="4" id="KW-1003">Cell membrane</keyword>
<feature type="transmembrane region" description="Helical" evidence="8">
    <location>
        <begin position="183"/>
        <end position="201"/>
    </location>
</feature>
<dbReference type="EMBL" id="QGDI01000013">
    <property type="protein sequence ID" value="PWJ10600.1"/>
    <property type="molecule type" value="Genomic_DNA"/>
</dbReference>
<feature type="transmembrane region" description="Helical" evidence="8">
    <location>
        <begin position="208"/>
        <end position="227"/>
    </location>
</feature>
<dbReference type="GO" id="GO:1903785">
    <property type="term" value="P:L-valine transmembrane transport"/>
    <property type="evidence" value="ECO:0007669"/>
    <property type="project" value="TreeGrafter"/>
</dbReference>
<evidence type="ECO:0000256" key="3">
    <source>
        <dbReference type="ARBA" id="ARBA00022448"/>
    </source>
</evidence>
<comment type="similarity">
    <text evidence="2">Belongs to the AzlC family.</text>
</comment>
<dbReference type="PANTHER" id="PTHR34979">
    <property type="entry name" value="INNER MEMBRANE PROTEIN YGAZ"/>
    <property type="match status" value="1"/>
</dbReference>
<evidence type="ECO:0000256" key="1">
    <source>
        <dbReference type="ARBA" id="ARBA00004651"/>
    </source>
</evidence>
<dbReference type="GO" id="GO:0005886">
    <property type="term" value="C:plasma membrane"/>
    <property type="evidence" value="ECO:0007669"/>
    <property type="project" value="UniProtKB-SubCell"/>
</dbReference>
<evidence type="ECO:0000256" key="7">
    <source>
        <dbReference type="ARBA" id="ARBA00023136"/>
    </source>
</evidence>
<evidence type="ECO:0000256" key="5">
    <source>
        <dbReference type="ARBA" id="ARBA00022692"/>
    </source>
</evidence>
<evidence type="ECO:0000313" key="9">
    <source>
        <dbReference type="EMBL" id="PWJ10600.1"/>
    </source>
</evidence>
<dbReference type="RefSeq" id="WP_173329119.1">
    <property type="nucleotide sequence ID" value="NZ_CACVSX010000019.1"/>
</dbReference>
<proteinExistence type="inferred from homology"/>
<feature type="transmembrane region" description="Helical" evidence="8">
    <location>
        <begin position="127"/>
        <end position="148"/>
    </location>
</feature>
<comment type="caution">
    <text evidence="9">The sequence shown here is derived from an EMBL/GenBank/DDBJ whole genome shotgun (WGS) entry which is preliminary data.</text>
</comment>
<comment type="subcellular location">
    <subcellularLocation>
        <location evidence="1">Cell membrane</location>
        <topology evidence="1">Multi-pass membrane protein</topology>
    </subcellularLocation>
</comment>
<keyword evidence="5 8" id="KW-0812">Transmembrane</keyword>
<dbReference type="PANTHER" id="PTHR34979:SF1">
    <property type="entry name" value="INNER MEMBRANE PROTEIN YGAZ"/>
    <property type="match status" value="1"/>
</dbReference>
<evidence type="ECO:0000256" key="2">
    <source>
        <dbReference type="ARBA" id="ARBA00010735"/>
    </source>
</evidence>
<evidence type="ECO:0000313" key="10">
    <source>
        <dbReference type="Proteomes" id="UP000245720"/>
    </source>
</evidence>
<evidence type="ECO:0000256" key="4">
    <source>
        <dbReference type="ARBA" id="ARBA00022475"/>
    </source>
</evidence>
<keyword evidence="6 8" id="KW-1133">Transmembrane helix</keyword>
<reference evidence="9 10" key="1">
    <citation type="submission" date="2018-05" db="EMBL/GenBank/DDBJ databases">
        <title>The Hungate 1000. A catalogue of reference genomes from the rumen microbiome.</title>
        <authorList>
            <person name="Kelly W."/>
        </authorList>
    </citation>
    <scope>NUCLEOTIDE SEQUENCE [LARGE SCALE GENOMIC DNA]</scope>
    <source>
        <strain evidence="9 10">SAb67</strain>
    </source>
</reference>
<dbReference type="Pfam" id="PF03591">
    <property type="entry name" value="AzlC"/>
    <property type="match status" value="1"/>
</dbReference>
<feature type="transmembrane region" description="Helical" evidence="8">
    <location>
        <begin position="160"/>
        <end position="177"/>
    </location>
</feature>
<protein>
    <submittedName>
        <fullName evidence="9">4-azaleucine resistance transporter AzlC</fullName>
    </submittedName>
</protein>
<evidence type="ECO:0000256" key="8">
    <source>
        <dbReference type="SAM" id="Phobius"/>
    </source>
</evidence>
<dbReference type="InterPro" id="IPR011606">
    <property type="entry name" value="Brnchd-chn_aa_trnsp_permease"/>
</dbReference>
<organism evidence="9 10">
    <name type="scientific">Ruminococcus flavefaciens</name>
    <dbReference type="NCBI Taxonomy" id="1265"/>
    <lineage>
        <taxon>Bacteria</taxon>
        <taxon>Bacillati</taxon>
        <taxon>Bacillota</taxon>
        <taxon>Clostridia</taxon>
        <taxon>Eubacteriales</taxon>
        <taxon>Oscillospiraceae</taxon>
        <taxon>Ruminococcus</taxon>
    </lineage>
</organism>
<keyword evidence="7 8" id="KW-0472">Membrane</keyword>